<name>A0A290QB01_9BACT</name>
<evidence type="ECO:0000313" key="2">
    <source>
        <dbReference type="Proteomes" id="UP000217265"/>
    </source>
</evidence>
<keyword evidence="2" id="KW-1185">Reference proteome</keyword>
<evidence type="ECO:0000313" key="1">
    <source>
        <dbReference type="EMBL" id="ATC65623.1"/>
    </source>
</evidence>
<dbReference type="AlphaFoldDB" id="A0A290QB01"/>
<protein>
    <submittedName>
        <fullName evidence="1">Uncharacterized protein</fullName>
    </submittedName>
</protein>
<dbReference type="EMBL" id="CP023344">
    <property type="protein sequence ID" value="ATC65623.1"/>
    <property type="molecule type" value="Genomic_DNA"/>
</dbReference>
<gene>
    <name evidence="1" type="ORF">CMV30_17660</name>
</gene>
<proteinExistence type="predicted"/>
<organism evidence="1 2">
    <name type="scientific">Nibricoccus aquaticus</name>
    <dbReference type="NCBI Taxonomy" id="2576891"/>
    <lineage>
        <taxon>Bacteria</taxon>
        <taxon>Pseudomonadati</taxon>
        <taxon>Verrucomicrobiota</taxon>
        <taxon>Opitutia</taxon>
        <taxon>Opitutales</taxon>
        <taxon>Opitutaceae</taxon>
        <taxon>Nibricoccus</taxon>
    </lineage>
</organism>
<dbReference type="KEGG" id="vbh:CMV30_17660"/>
<sequence length="312" mass="34099">MIDTTLAGLAENLNVAAWPIKGEDETPAKYIDLTYRELCAMPGLAGKTERIDLLITILQETLAFDEPFGDMVTNDALVDERDNPILKNLNKLGIPEEFPISLIALTPETREFCNLEGITTLKAFAVFAQGISHNVILGGDFRALLNSLSHIDEQTLSQFFPFRPGEKGLHLLEGIALAVRAFPDAIEASLAQRYGAILGTEDAEKAESAQQSDADAAEEILRQHTASYIEYFQADHAKLQEQVNTGVPVARLAIVLKDPLVESIVTGLLKPYLVPLEQHSHPTTTITPTVQTAEPAGSKGGFFSKFGRLFKK</sequence>
<dbReference type="Proteomes" id="UP000217265">
    <property type="component" value="Chromosome"/>
</dbReference>
<reference evidence="1 2" key="1">
    <citation type="submission" date="2017-09" db="EMBL/GenBank/DDBJ databases">
        <title>Complete genome sequence of Verrucomicrobial strain HZ-65, isolated from freshwater.</title>
        <authorList>
            <person name="Choi A."/>
        </authorList>
    </citation>
    <scope>NUCLEOTIDE SEQUENCE [LARGE SCALE GENOMIC DNA]</scope>
    <source>
        <strain evidence="1 2">HZ-65</strain>
    </source>
</reference>
<accession>A0A290QB01</accession>